<dbReference type="PANTHER" id="PTHR44051">
    <property type="entry name" value="GLUTATHIONE S-TRANSFERASE-RELATED"/>
    <property type="match status" value="1"/>
</dbReference>
<gene>
    <name evidence="3" type="ORF">Q8A57_08695</name>
</gene>
<comment type="caution">
    <text evidence="3">The sequence shown here is derived from an EMBL/GenBank/DDBJ whole genome shotgun (WGS) entry which is preliminary data.</text>
</comment>
<reference evidence="3" key="2">
    <citation type="submission" date="2023-08" db="EMBL/GenBank/DDBJ databases">
        <authorList>
            <person name="Luo J."/>
        </authorList>
    </citation>
    <scope>NUCLEOTIDE SEQUENCE</scope>
    <source>
        <strain evidence="3">DSM 25064</strain>
    </source>
</reference>
<dbReference type="InterPro" id="IPR036249">
    <property type="entry name" value="Thioredoxin-like_sf"/>
</dbReference>
<dbReference type="InterPro" id="IPR036282">
    <property type="entry name" value="Glutathione-S-Trfase_C_sf"/>
</dbReference>
<proteinExistence type="predicted"/>
<dbReference type="EMBL" id="JAUUUU010000004">
    <property type="protein sequence ID" value="MDP1521043.1"/>
    <property type="molecule type" value="Genomic_DNA"/>
</dbReference>
<feature type="domain" description="GST N-terminal" evidence="1">
    <location>
        <begin position="1"/>
        <end position="81"/>
    </location>
</feature>
<dbReference type="Gene3D" id="3.40.30.10">
    <property type="entry name" value="Glutaredoxin"/>
    <property type="match status" value="1"/>
</dbReference>
<dbReference type="InterPro" id="IPR040079">
    <property type="entry name" value="Glutathione_S-Trfase"/>
</dbReference>
<accession>A0AAW8B3U2</accession>
<dbReference type="SFLD" id="SFLDS00019">
    <property type="entry name" value="Glutathione_Transferase_(cytos"/>
    <property type="match status" value="1"/>
</dbReference>
<feature type="domain" description="GST C-terminal" evidence="2">
    <location>
        <begin position="86"/>
        <end position="211"/>
    </location>
</feature>
<evidence type="ECO:0000313" key="4">
    <source>
        <dbReference type="Proteomes" id="UP001178354"/>
    </source>
</evidence>
<dbReference type="InterPro" id="IPR004046">
    <property type="entry name" value="GST_C"/>
</dbReference>
<dbReference type="SUPFAM" id="SSF52833">
    <property type="entry name" value="Thioredoxin-like"/>
    <property type="match status" value="1"/>
</dbReference>
<keyword evidence="4" id="KW-1185">Reference proteome</keyword>
<dbReference type="SFLD" id="SFLDG00358">
    <property type="entry name" value="Main_(cytGST)"/>
    <property type="match status" value="1"/>
</dbReference>
<dbReference type="Proteomes" id="UP001178354">
    <property type="component" value="Unassembled WGS sequence"/>
</dbReference>
<organism evidence="3 4">
    <name type="scientific">Porticoccus litoralis</name>
    <dbReference type="NCBI Taxonomy" id="434086"/>
    <lineage>
        <taxon>Bacteria</taxon>
        <taxon>Pseudomonadati</taxon>
        <taxon>Pseudomonadota</taxon>
        <taxon>Gammaproteobacteria</taxon>
        <taxon>Cellvibrionales</taxon>
        <taxon>Porticoccaceae</taxon>
        <taxon>Porticoccus</taxon>
    </lineage>
</organism>
<dbReference type="PROSITE" id="PS50404">
    <property type="entry name" value="GST_NTER"/>
    <property type="match status" value="1"/>
</dbReference>
<dbReference type="Gene3D" id="1.20.1050.10">
    <property type="match status" value="1"/>
</dbReference>
<dbReference type="PANTHER" id="PTHR44051:SF8">
    <property type="entry name" value="GLUTATHIONE S-TRANSFERASE GSTA"/>
    <property type="match status" value="1"/>
</dbReference>
<dbReference type="InterPro" id="IPR004045">
    <property type="entry name" value="Glutathione_S-Trfase_N"/>
</dbReference>
<reference evidence="3" key="1">
    <citation type="journal article" date="2010" name="Int. J. Syst. Evol. Microbiol.">
        <title>Porticoccus litoralis gen. nov., sp. nov., a gammaproteobacterium isolated from the Yellow Sea.</title>
        <authorList>
            <person name="Oh H.M."/>
            <person name="Kim H."/>
            <person name="Kim K.M."/>
            <person name="Min G.S."/>
            <person name="Cho J.C."/>
        </authorList>
    </citation>
    <scope>NUCLEOTIDE SEQUENCE</scope>
    <source>
        <strain evidence="3">DSM 25064</strain>
    </source>
</reference>
<evidence type="ECO:0000313" key="3">
    <source>
        <dbReference type="EMBL" id="MDP1521043.1"/>
    </source>
</evidence>
<dbReference type="RefSeq" id="WP_305170657.1">
    <property type="nucleotide sequence ID" value="NZ_JAUUUU010000004.1"/>
</dbReference>
<dbReference type="Pfam" id="PF02798">
    <property type="entry name" value="GST_N"/>
    <property type="match status" value="1"/>
</dbReference>
<dbReference type="Pfam" id="PF14497">
    <property type="entry name" value="GST_C_3"/>
    <property type="match status" value="1"/>
</dbReference>
<dbReference type="AlphaFoldDB" id="A0AAW8B3U2"/>
<dbReference type="InterPro" id="IPR010987">
    <property type="entry name" value="Glutathione-S-Trfase_C-like"/>
</dbReference>
<sequence length="211" mass="24076">MKLFDYPGVPNPRRLSIFLSEKGLDFPRTQINLMKGEQFAEDFRCKSPNCDVPVLELDDGNCISQTNAICRYLEAEYPEPPLFGRNALEIGLVEMWNNICFTNGFQAVADLFRNGSDWFEGRALIGPHNYDKIPALVERGKQRITNFYQDIDQHLKGKDYFVKGYFSVADITAVVTVDFATWTGMTVPATCEHLLNWHQRVSERPSIKANS</sequence>
<dbReference type="CDD" id="cd03051">
    <property type="entry name" value="GST_N_GTT2_like"/>
    <property type="match status" value="1"/>
</dbReference>
<dbReference type="InterPro" id="IPR034345">
    <property type="entry name" value="Gtt2-like_N"/>
</dbReference>
<protein>
    <submittedName>
        <fullName evidence="3">Glutathione S-transferase family protein</fullName>
    </submittedName>
</protein>
<name>A0AAW8B3U2_9GAMM</name>
<evidence type="ECO:0000259" key="2">
    <source>
        <dbReference type="PROSITE" id="PS50405"/>
    </source>
</evidence>
<dbReference type="SUPFAM" id="SSF47616">
    <property type="entry name" value="GST C-terminal domain-like"/>
    <property type="match status" value="1"/>
</dbReference>
<dbReference type="PROSITE" id="PS50405">
    <property type="entry name" value="GST_CTER"/>
    <property type="match status" value="1"/>
</dbReference>
<evidence type="ECO:0000259" key="1">
    <source>
        <dbReference type="PROSITE" id="PS50404"/>
    </source>
</evidence>